<keyword evidence="2" id="KW-0472">Membrane</keyword>
<reference evidence="4" key="1">
    <citation type="journal article" date="2013" name="Genome Announc.">
        <title>Draft genome sequence of the grapevine dieback fungus Eutypa lata UCR-EL1.</title>
        <authorList>
            <person name="Blanco-Ulate B."/>
            <person name="Rolshausen P.E."/>
            <person name="Cantu D."/>
        </authorList>
    </citation>
    <scope>NUCLEOTIDE SEQUENCE [LARGE SCALE GENOMIC DNA]</scope>
    <source>
        <strain evidence="4">UCR-EL1</strain>
    </source>
</reference>
<feature type="compositionally biased region" description="Pro residues" evidence="1">
    <location>
        <begin position="1"/>
        <end position="11"/>
    </location>
</feature>
<dbReference type="eggNOG" id="ENOG502T6WQ">
    <property type="taxonomic scope" value="Eukaryota"/>
</dbReference>
<name>M7SPR2_EUTLA</name>
<evidence type="ECO:0000313" key="3">
    <source>
        <dbReference type="EMBL" id="EMR66443.1"/>
    </source>
</evidence>
<keyword evidence="2" id="KW-1133">Transmembrane helix</keyword>
<dbReference type="OrthoDB" id="4696326at2759"/>
<dbReference type="EMBL" id="KB706647">
    <property type="protein sequence ID" value="EMR66443.1"/>
    <property type="molecule type" value="Genomic_DNA"/>
</dbReference>
<feature type="region of interest" description="Disordered" evidence="1">
    <location>
        <begin position="1"/>
        <end position="22"/>
    </location>
</feature>
<dbReference type="Gene3D" id="2.120.10.70">
    <property type="entry name" value="Fucose-specific lectin"/>
    <property type="match status" value="1"/>
</dbReference>
<feature type="compositionally biased region" description="Low complexity" evidence="1">
    <location>
        <begin position="67"/>
        <end position="85"/>
    </location>
</feature>
<dbReference type="Proteomes" id="UP000012174">
    <property type="component" value="Unassembled WGS sequence"/>
</dbReference>
<organism evidence="3 4">
    <name type="scientific">Eutypa lata (strain UCR-EL1)</name>
    <name type="common">Grapevine dieback disease fungus</name>
    <name type="synonym">Eutypa armeniacae</name>
    <dbReference type="NCBI Taxonomy" id="1287681"/>
    <lineage>
        <taxon>Eukaryota</taxon>
        <taxon>Fungi</taxon>
        <taxon>Dikarya</taxon>
        <taxon>Ascomycota</taxon>
        <taxon>Pezizomycotina</taxon>
        <taxon>Sordariomycetes</taxon>
        <taxon>Xylariomycetidae</taxon>
        <taxon>Xylariales</taxon>
        <taxon>Diatrypaceae</taxon>
        <taxon>Eutypa</taxon>
    </lineage>
</organism>
<evidence type="ECO:0000256" key="1">
    <source>
        <dbReference type="SAM" id="MobiDB-lite"/>
    </source>
</evidence>
<dbReference type="HOGENOM" id="CLU_894375_0_0_1"/>
<keyword evidence="2" id="KW-0812">Transmembrane</keyword>
<accession>M7SPR2</accession>
<evidence type="ECO:0008006" key="5">
    <source>
        <dbReference type="Google" id="ProtNLM"/>
    </source>
</evidence>
<protein>
    <recommendedName>
        <fullName evidence="5">Fucose-specific lectin</fullName>
    </recommendedName>
</protein>
<feature type="region of interest" description="Disordered" evidence="1">
    <location>
        <begin position="67"/>
        <end position="99"/>
    </location>
</feature>
<evidence type="ECO:0000313" key="4">
    <source>
        <dbReference type="Proteomes" id="UP000012174"/>
    </source>
</evidence>
<feature type="transmembrane region" description="Helical" evidence="2">
    <location>
        <begin position="31"/>
        <end position="54"/>
    </location>
</feature>
<proteinExistence type="predicted"/>
<dbReference type="SUPFAM" id="SSF89372">
    <property type="entry name" value="Fucose-specific lectin"/>
    <property type="match status" value="1"/>
</dbReference>
<dbReference type="AlphaFoldDB" id="M7SPR2"/>
<evidence type="ECO:0000256" key="2">
    <source>
        <dbReference type="SAM" id="Phobius"/>
    </source>
</evidence>
<gene>
    <name evidence="3" type="ORF">UCREL1_6565</name>
</gene>
<dbReference type="KEGG" id="ela:UCREL1_6565"/>
<keyword evidence="4" id="KW-1185">Reference proteome</keyword>
<sequence>MGGPSPTPLLPPEEAKQKRSGPYCGLPRRDFWILIAIATVLAIGAIVGGVLGAVTIKQNDNTAAASAADRSAATSTPTPVPSQTSLGTTQTASSLPREDRPIAVSTAQNNSTASNYQVVYQDLTTFELRYRLVWDDKSANEQNLTLNLTPDRGTPLAVVAANSSLDTENIMLFIFYTTCEDESNTPLLAVASLECIPGAPTCDEIKNNPIPASSDLGAKSELAAVLMGDGQSLRVYYQGSNGWIYALGANITNVDVWAPTRLGGPAIDGSAIAASVQRSTSQLQVLYVCSETRMLRCLEYEDASGADEGML</sequence>